<evidence type="ECO:0000313" key="1">
    <source>
        <dbReference type="EMBL" id="KHJ79800.1"/>
    </source>
</evidence>
<dbReference type="OrthoDB" id="5836486at2759"/>
<evidence type="ECO:0000313" key="2">
    <source>
        <dbReference type="Proteomes" id="UP000053660"/>
    </source>
</evidence>
<protein>
    <submittedName>
        <fullName evidence="1">Uncharacterized protein</fullName>
    </submittedName>
</protein>
<dbReference type="AlphaFoldDB" id="A0A0B1S9A5"/>
<dbReference type="Proteomes" id="UP000053660">
    <property type="component" value="Unassembled WGS sequence"/>
</dbReference>
<reference evidence="1 2" key="1">
    <citation type="submission" date="2014-03" db="EMBL/GenBank/DDBJ databases">
        <title>Draft genome of the hookworm Oesophagostomum dentatum.</title>
        <authorList>
            <person name="Mitreva M."/>
        </authorList>
    </citation>
    <scope>NUCLEOTIDE SEQUENCE [LARGE SCALE GENOMIC DNA]</scope>
    <source>
        <strain evidence="1 2">OD-Hann</strain>
    </source>
</reference>
<organism evidence="1 2">
    <name type="scientific">Oesophagostomum dentatum</name>
    <name type="common">Nodular worm</name>
    <dbReference type="NCBI Taxonomy" id="61180"/>
    <lineage>
        <taxon>Eukaryota</taxon>
        <taxon>Metazoa</taxon>
        <taxon>Ecdysozoa</taxon>
        <taxon>Nematoda</taxon>
        <taxon>Chromadorea</taxon>
        <taxon>Rhabditida</taxon>
        <taxon>Rhabditina</taxon>
        <taxon>Rhabditomorpha</taxon>
        <taxon>Strongyloidea</taxon>
        <taxon>Strongylidae</taxon>
        <taxon>Oesophagostomum</taxon>
    </lineage>
</organism>
<keyword evidence="2" id="KW-1185">Reference proteome</keyword>
<accession>A0A0B1S9A5</accession>
<proteinExistence type="predicted"/>
<sequence length="59" mass="6981">MLKLSCKNVLKVLVPHERLEDLLNVQLTADKTIKFWATRKRRIQNCDLFLIDCEPIEEV</sequence>
<dbReference type="EMBL" id="KN603210">
    <property type="protein sequence ID" value="KHJ79800.1"/>
    <property type="molecule type" value="Genomic_DNA"/>
</dbReference>
<name>A0A0B1S9A5_OESDE</name>
<gene>
    <name evidence="1" type="ORF">OESDEN_20543</name>
</gene>